<keyword evidence="1" id="KW-0614">Plasmid</keyword>
<protein>
    <submittedName>
        <fullName evidence="1">Uncharacterized protein</fullName>
    </submittedName>
</protein>
<gene>
    <name evidence="1" type="ordered locus">AciX9_4369</name>
</gene>
<dbReference type="KEGG" id="acm:AciX9_4369"/>
<dbReference type="HOGENOM" id="CLU_3168641_0_0_0"/>
<keyword evidence="2" id="KW-1185">Reference proteome</keyword>
<sequence>MSAMPPLLLKLWREQHPKGHEQTNLNFKVQGPPAALVPLFKSEISEE</sequence>
<evidence type="ECO:0000313" key="1">
    <source>
        <dbReference type="EMBL" id="ADW71321.1"/>
    </source>
</evidence>
<dbReference type="EMBL" id="CP002483">
    <property type="protein sequence ID" value="ADW71321.1"/>
    <property type="molecule type" value="Genomic_DNA"/>
</dbReference>
<reference evidence="2" key="1">
    <citation type="submission" date="2011-01" db="EMBL/GenBank/DDBJ databases">
        <title>Complete sequence of plasmid3 of Acidobacterium sp. MP5ACTX9.</title>
        <authorList>
            <consortium name="US DOE Joint Genome Institute"/>
            <person name="Lucas S."/>
            <person name="Copeland A."/>
            <person name="Lapidus A."/>
            <person name="Cheng J.-F."/>
            <person name="Goodwin L."/>
            <person name="Pitluck S."/>
            <person name="Teshima H."/>
            <person name="Detter J.C."/>
            <person name="Han C."/>
            <person name="Tapia R."/>
            <person name="Land M."/>
            <person name="Hauser L."/>
            <person name="Kyrpides N."/>
            <person name="Ivanova N."/>
            <person name="Ovchinnikova G."/>
            <person name="Pagani I."/>
            <person name="Rawat S.R."/>
            <person name="Mannisto M."/>
            <person name="Haggblom M.M."/>
            <person name="Woyke T."/>
        </authorList>
    </citation>
    <scope>NUCLEOTIDE SEQUENCE [LARGE SCALE GENOMIC DNA]</scope>
    <source>
        <strain evidence="2">MP5ACTX9</strain>
        <plasmid evidence="2">Plasmid pACIX903</plasmid>
    </source>
</reference>
<dbReference type="Proteomes" id="UP000000343">
    <property type="component" value="Plasmid pACIX903"/>
</dbReference>
<organism evidence="2">
    <name type="scientific">Granulicella tundricola (strain ATCC BAA-1859 / DSM 23138 / MP5ACTX9)</name>
    <dbReference type="NCBI Taxonomy" id="1198114"/>
    <lineage>
        <taxon>Bacteria</taxon>
        <taxon>Pseudomonadati</taxon>
        <taxon>Acidobacteriota</taxon>
        <taxon>Terriglobia</taxon>
        <taxon>Terriglobales</taxon>
        <taxon>Acidobacteriaceae</taxon>
        <taxon>Granulicella</taxon>
    </lineage>
</organism>
<proteinExistence type="predicted"/>
<geneLocation type="plasmid" evidence="1 2">
    <name>pACIX903</name>
</geneLocation>
<evidence type="ECO:0000313" key="2">
    <source>
        <dbReference type="Proteomes" id="UP000000343"/>
    </source>
</evidence>
<accession>E8X787</accession>
<dbReference type="AlphaFoldDB" id="E8X787"/>
<name>E8X787_GRATM</name>